<evidence type="ECO:0000313" key="6">
    <source>
        <dbReference type="EMBL" id="TKD51280.1"/>
    </source>
</evidence>
<evidence type="ECO:0000259" key="5">
    <source>
        <dbReference type="Pfam" id="PF05193"/>
    </source>
</evidence>
<dbReference type="RefSeq" id="WP_136943225.1">
    <property type="nucleotide sequence ID" value="NZ_SWKR01000002.1"/>
</dbReference>
<dbReference type="Proteomes" id="UP000309138">
    <property type="component" value="Unassembled WGS sequence"/>
</dbReference>
<dbReference type="InterPro" id="IPR007863">
    <property type="entry name" value="Peptidase_M16_C"/>
</dbReference>
<feature type="signal peptide" evidence="3">
    <location>
        <begin position="1"/>
        <end position="23"/>
    </location>
</feature>
<evidence type="ECO:0000256" key="2">
    <source>
        <dbReference type="ARBA" id="ARBA00023049"/>
    </source>
</evidence>
<dbReference type="InterPro" id="IPR050361">
    <property type="entry name" value="MPP/UQCRC_Complex"/>
</dbReference>
<dbReference type="EMBL" id="SWKR01000002">
    <property type="protein sequence ID" value="TKD51280.1"/>
    <property type="molecule type" value="Genomic_DNA"/>
</dbReference>
<dbReference type="PANTHER" id="PTHR11851">
    <property type="entry name" value="METALLOPROTEASE"/>
    <property type="match status" value="1"/>
</dbReference>
<feature type="chain" id="PRO_5020869387" evidence="3">
    <location>
        <begin position="24"/>
        <end position="948"/>
    </location>
</feature>
<feature type="domain" description="Peptidase M16 N-terminal" evidence="4">
    <location>
        <begin position="525"/>
        <end position="643"/>
    </location>
</feature>
<evidence type="ECO:0000313" key="7">
    <source>
        <dbReference type="Proteomes" id="UP000309138"/>
    </source>
</evidence>
<comment type="caution">
    <text evidence="6">The sequence shown here is derived from an EMBL/GenBank/DDBJ whole genome shotgun (WGS) entry which is preliminary data.</text>
</comment>
<feature type="domain" description="Peptidase M16 N-terminal" evidence="4">
    <location>
        <begin position="49"/>
        <end position="194"/>
    </location>
</feature>
<keyword evidence="3" id="KW-0732">Signal</keyword>
<comment type="similarity">
    <text evidence="1">Belongs to the peptidase M16 family.</text>
</comment>
<protein>
    <submittedName>
        <fullName evidence="6">Insulinase family protein</fullName>
    </submittedName>
</protein>
<feature type="domain" description="Peptidase M16 C-terminal" evidence="5">
    <location>
        <begin position="669"/>
        <end position="846"/>
    </location>
</feature>
<feature type="domain" description="Peptidase M16 C-terminal" evidence="5">
    <location>
        <begin position="203"/>
        <end position="382"/>
    </location>
</feature>
<proteinExistence type="inferred from homology"/>
<keyword evidence="2" id="KW-0645">Protease</keyword>
<accession>A0A4U1L4V2</accession>
<dbReference type="Pfam" id="PF00675">
    <property type="entry name" value="Peptidase_M16"/>
    <property type="match status" value="2"/>
</dbReference>
<dbReference type="GO" id="GO:0046872">
    <property type="term" value="F:metal ion binding"/>
    <property type="evidence" value="ECO:0007669"/>
    <property type="project" value="InterPro"/>
</dbReference>
<keyword evidence="2" id="KW-0482">Metalloprotease</keyword>
<sequence length="948" mass="99566">MHSLRRTAAALALLALPAPATMAQQAPPAAAGVAPIAYTERTLANGLRVYAIRDTGTPNVAVQVWYDVGGRDDPRDRSGFAHLFEHLMFKATRNLADEQIDRLTEDVGGTNNASTGPDFTNYFEVVPANHLERILFAEADRMASLVVDPKVFASERDVVKEELRSAIAAPYGKLFSIHRPIASYNVDPYARPTIGSIADLDAATIDEVRAFHATYYRPDNAVLVVAGNFDPAQLDRWVDRYFGAVARPARPIPRVTAREPEPTRARAFTVYEPNTPLPAVMTSYPLPPASHPDAAALTMLDAILSGGRNSRLYRSLVYRDRLAQDASSFLDLRRGTGLLSVYAIAAGGREGAENEAAIAREVAALRETPVTDAELAEARNELLTDAIEARETAEGKAFALGEAALVQGDPRAADTRIAALAAVTAADVQRVARRYLTPARATTIRYESAEAAGGKAGDTIALAAGVQAAPLATPPGIRQHARASDAEHVAVPAPAAPIATALPQPIEQRLPNGMRLLVVERRELPLVTASVVVEGGGALDAAERAGLASMTAGLLTRGTTTRSATEIAEAVESLGGSIASGAGWDGATLSVTVKSDQVDPAFAILADVARNPAFADDEIDRARTEATDAVALQLDNPGALARLAAQRAVFGASPYGHRLGGTPASLKAITRDEIAAAYAASWRPERATLIVAGDIDAARARALAEQLFGDWRAPAAPAAAAPAIAQAPAIAPRVIVIDLPDAPQAGVVVARPGIARADPDFHAASVANATLGGDFSSRLSQEIRIRRGLAYGAGSQLDARRGVGPLTASTQTKNESVPEVIEIIVAEMRRLGAEPVAAAELASRKAVLTGGFGRATETVSGLADSLGGHVLDGAAIGEWPRFVSGIEGVDAAAVQRAAARLIDPTAASIVVVGDADRFIEALRARYPQVERIDRDALDLDSAKLHQAR</sequence>
<keyword evidence="2" id="KW-0378">Hydrolase</keyword>
<organism evidence="6 7">
    <name type="scientific">Sphingomonas baiyangensis</name>
    <dbReference type="NCBI Taxonomy" id="2572576"/>
    <lineage>
        <taxon>Bacteria</taxon>
        <taxon>Pseudomonadati</taxon>
        <taxon>Pseudomonadota</taxon>
        <taxon>Alphaproteobacteria</taxon>
        <taxon>Sphingomonadales</taxon>
        <taxon>Sphingomonadaceae</taxon>
        <taxon>Sphingomonas</taxon>
    </lineage>
</organism>
<dbReference type="Pfam" id="PF05193">
    <property type="entry name" value="Peptidase_M16_C"/>
    <property type="match status" value="2"/>
</dbReference>
<dbReference type="PANTHER" id="PTHR11851:SF49">
    <property type="entry name" value="MITOCHONDRIAL-PROCESSING PEPTIDASE SUBUNIT ALPHA"/>
    <property type="match status" value="1"/>
</dbReference>
<evidence type="ECO:0000256" key="3">
    <source>
        <dbReference type="SAM" id="SignalP"/>
    </source>
</evidence>
<dbReference type="InterPro" id="IPR011765">
    <property type="entry name" value="Pept_M16_N"/>
</dbReference>
<keyword evidence="7" id="KW-1185">Reference proteome</keyword>
<evidence type="ECO:0000259" key="4">
    <source>
        <dbReference type="Pfam" id="PF00675"/>
    </source>
</evidence>
<dbReference type="InterPro" id="IPR011249">
    <property type="entry name" value="Metalloenz_LuxS/M16"/>
</dbReference>
<reference evidence="6 7" key="1">
    <citation type="submission" date="2019-04" db="EMBL/GenBank/DDBJ databases">
        <authorList>
            <person name="Yang Y."/>
            <person name="Wei D."/>
        </authorList>
    </citation>
    <scope>NUCLEOTIDE SEQUENCE [LARGE SCALE GENOMIC DNA]</scope>
    <source>
        <strain evidence="6 7">L-1-4w-11</strain>
    </source>
</reference>
<dbReference type="Gene3D" id="3.30.830.10">
    <property type="entry name" value="Metalloenzyme, LuxS/M16 peptidase-like"/>
    <property type="match status" value="4"/>
</dbReference>
<evidence type="ECO:0000256" key="1">
    <source>
        <dbReference type="ARBA" id="ARBA00007261"/>
    </source>
</evidence>
<dbReference type="SUPFAM" id="SSF63411">
    <property type="entry name" value="LuxS/MPP-like metallohydrolase"/>
    <property type="match status" value="4"/>
</dbReference>
<dbReference type="GO" id="GO:0008237">
    <property type="term" value="F:metallopeptidase activity"/>
    <property type="evidence" value="ECO:0007669"/>
    <property type="project" value="UniProtKB-KW"/>
</dbReference>
<gene>
    <name evidence="6" type="ORF">FBR43_11330</name>
</gene>
<dbReference type="AlphaFoldDB" id="A0A4U1L4V2"/>
<name>A0A4U1L4V2_9SPHN</name>
<dbReference type="OrthoDB" id="9811314at2"/>